<feature type="compositionally biased region" description="Polar residues" evidence="4">
    <location>
        <begin position="518"/>
        <end position="529"/>
    </location>
</feature>
<feature type="coiled-coil region" evidence="3">
    <location>
        <begin position="594"/>
        <end position="646"/>
    </location>
</feature>
<feature type="compositionally biased region" description="Basic and acidic residues" evidence="4">
    <location>
        <begin position="274"/>
        <end position="284"/>
    </location>
</feature>
<evidence type="ECO:0000313" key="6">
    <source>
        <dbReference type="Proteomes" id="UP001652622"/>
    </source>
</evidence>
<evidence type="ECO:0000256" key="4">
    <source>
        <dbReference type="SAM" id="MobiDB-lite"/>
    </source>
</evidence>
<name>A0A6P9CTK3_PANGU</name>
<dbReference type="InterPro" id="IPR036028">
    <property type="entry name" value="SH3-like_dom_sf"/>
</dbReference>
<protein>
    <submittedName>
        <fullName evidence="7">CD2-associated protein isoform X1</fullName>
    </submittedName>
</protein>
<feature type="domain" description="SH3" evidence="5">
    <location>
        <begin position="114"/>
        <end position="173"/>
    </location>
</feature>
<dbReference type="CTD" id="23607"/>
<dbReference type="Gene3D" id="2.30.30.40">
    <property type="entry name" value="SH3 Domains"/>
    <property type="match status" value="3"/>
</dbReference>
<dbReference type="GeneID" id="117671120"/>
<evidence type="ECO:0000256" key="2">
    <source>
        <dbReference type="PROSITE-ProRule" id="PRU00192"/>
    </source>
</evidence>
<dbReference type="SMART" id="SM00326">
    <property type="entry name" value="SH3"/>
    <property type="match status" value="3"/>
</dbReference>
<feature type="domain" description="SH3" evidence="5">
    <location>
        <begin position="7"/>
        <end position="67"/>
    </location>
</feature>
<sequence>MEKQTLIYSVEYVVEYNYDAVHDDELTIRVGEIIRNVKKLEEEGWLEGELNGKRGMFPDNFVKEVKREIESKEDGLPVKRERHGNVANLVQRMSTYGLPTGAFQPQGKGFRRRSKKRPCKVLFEYTPQNEDELELKVGDIVDVNEEVEEGWWSGTLNGKTGLFPSNFVKELEITDDGEVQESLEDTESVFHGPQSPATSPGNGSESPQIAQPKKIRGVGFGDIFKEGSVKLKPRLSSNDSEEKKQDKPLPNLPSGPKVTSFHGTTKSEMATEIAKTETESKQKPKEYCKTVFAYEGTHEDELNFKEGDIIQIISKDTGEEGWWRGILNGKEGVFPDNFAVQIHESDKDFPKPKKPPPPAKSQGSKADLLPVEKKFPHLRNEEKDEKPVLDQKISKPVAPQVPPKKPVPPNKANSILKAGILLSKWPDKTVLQPPVPKINGEIASWRPKSEIEPTVKPKIDSEQLPLKSKSVEVDSAALRNLKETELLSFDDLSPTSDNLSHPTANRPKMPGRRLPTRFNGNGKNPPTQNIEKNVKVRKEEEESAKLKLSECKKPSKLTSPVLTSLPRPSSIVINAIAGEAKLNQETDEGEKYSIEELRSQIFDLLLAVESLKKEHGKQLEKLKKELEEEKQMRSTLEMEIEKLKKALITT</sequence>
<feature type="compositionally biased region" description="Polar residues" evidence="4">
    <location>
        <begin position="195"/>
        <end position="209"/>
    </location>
</feature>
<feature type="compositionally biased region" description="Polar residues" evidence="4">
    <location>
        <begin position="493"/>
        <end position="503"/>
    </location>
</feature>
<feature type="domain" description="SH3" evidence="5">
    <location>
        <begin position="283"/>
        <end position="344"/>
    </location>
</feature>
<reference evidence="7" key="1">
    <citation type="submission" date="2025-08" db="UniProtKB">
        <authorList>
            <consortium name="RefSeq"/>
        </authorList>
    </citation>
    <scope>IDENTIFICATION</scope>
    <source>
        <tissue evidence="7">Blood</tissue>
    </source>
</reference>
<feature type="compositionally biased region" description="Basic and acidic residues" evidence="4">
    <location>
        <begin position="370"/>
        <end position="393"/>
    </location>
</feature>
<feature type="compositionally biased region" description="Pro residues" evidence="4">
    <location>
        <begin position="399"/>
        <end position="409"/>
    </location>
</feature>
<dbReference type="PROSITE" id="PS50002">
    <property type="entry name" value="SH3"/>
    <property type="match status" value="3"/>
</dbReference>
<keyword evidence="1 2" id="KW-0728">SH3 domain</keyword>
<feature type="region of interest" description="Disordered" evidence="4">
    <location>
        <begin position="182"/>
        <end position="216"/>
    </location>
</feature>
<dbReference type="InterPro" id="IPR050384">
    <property type="entry name" value="Endophilin_SH3RF"/>
</dbReference>
<dbReference type="OMA" id="SKXKPKK"/>
<feature type="region of interest" description="Disordered" evidence="4">
    <location>
        <begin position="231"/>
        <end position="284"/>
    </location>
</feature>
<dbReference type="Pfam" id="PF00018">
    <property type="entry name" value="SH3_1"/>
    <property type="match status" value="1"/>
</dbReference>
<dbReference type="FunFam" id="2.30.30.40:FF:000112">
    <property type="entry name" value="SH3 domain-containing kinase-binding protein 1"/>
    <property type="match status" value="1"/>
</dbReference>
<evidence type="ECO:0000256" key="1">
    <source>
        <dbReference type="ARBA" id="ARBA00022443"/>
    </source>
</evidence>
<dbReference type="InParanoid" id="A0A6P9CTK3"/>
<dbReference type="RefSeq" id="XP_034282706.1">
    <property type="nucleotide sequence ID" value="XM_034426815.2"/>
</dbReference>
<dbReference type="GO" id="GO:0016477">
    <property type="term" value="P:cell migration"/>
    <property type="evidence" value="ECO:0007669"/>
    <property type="project" value="TreeGrafter"/>
</dbReference>
<dbReference type="KEGG" id="pgut:117671120"/>
<proteinExistence type="predicted"/>
<dbReference type="GO" id="GO:0007015">
    <property type="term" value="P:actin filament organization"/>
    <property type="evidence" value="ECO:0007669"/>
    <property type="project" value="TreeGrafter"/>
</dbReference>
<evidence type="ECO:0000256" key="3">
    <source>
        <dbReference type="SAM" id="Coils"/>
    </source>
</evidence>
<organism evidence="6 7">
    <name type="scientific">Pantherophis guttatus</name>
    <name type="common">Corn snake</name>
    <name type="synonym">Elaphe guttata</name>
    <dbReference type="NCBI Taxonomy" id="94885"/>
    <lineage>
        <taxon>Eukaryota</taxon>
        <taxon>Metazoa</taxon>
        <taxon>Chordata</taxon>
        <taxon>Craniata</taxon>
        <taxon>Vertebrata</taxon>
        <taxon>Euteleostomi</taxon>
        <taxon>Lepidosauria</taxon>
        <taxon>Squamata</taxon>
        <taxon>Bifurcata</taxon>
        <taxon>Unidentata</taxon>
        <taxon>Episquamata</taxon>
        <taxon>Toxicofera</taxon>
        <taxon>Serpentes</taxon>
        <taxon>Colubroidea</taxon>
        <taxon>Colubridae</taxon>
        <taxon>Colubrinae</taxon>
        <taxon>Pantherophis</taxon>
    </lineage>
</organism>
<gene>
    <name evidence="7" type="primary">CD2AP</name>
</gene>
<keyword evidence="3" id="KW-0175">Coiled coil</keyword>
<dbReference type="PRINTS" id="PR00499">
    <property type="entry name" value="P67PHOX"/>
</dbReference>
<dbReference type="PRINTS" id="PR00452">
    <property type="entry name" value="SH3DOMAIN"/>
</dbReference>
<feature type="region of interest" description="Disordered" evidence="4">
    <location>
        <begin position="341"/>
        <end position="412"/>
    </location>
</feature>
<dbReference type="InterPro" id="IPR035777">
    <property type="entry name" value="CD2AP_SH3_3"/>
</dbReference>
<dbReference type="Proteomes" id="UP001652622">
    <property type="component" value="Unplaced"/>
</dbReference>
<dbReference type="SUPFAM" id="SSF50044">
    <property type="entry name" value="SH3-domain"/>
    <property type="match status" value="3"/>
</dbReference>
<dbReference type="InterPro" id="IPR001452">
    <property type="entry name" value="SH3_domain"/>
</dbReference>
<dbReference type="OrthoDB" id="5340910at2759"/>
<dbReference type="AlphaFoldDB" id="A0A6P9CTK3"/>
<dbReference type="PANTHER" id="PTHR14167">
    <property type="entry name" value="SH3 DOMAIN-CONTAINING"/>
    <property type="match status" value="1"/>
</dbReference>
<dbReference type="InterPro" id="IPR035776">
    <property type="entry name" value="CD2AP_SH_2"/>
</dbReference>
<dbReference type="Pfam" id="PF14604">
    <property type="entry name" value="SH3_9"/>
    <property type="match status" value="2"/>
</dbReference>
<accession>A0A6P9CTK3</accession>
<dbReference type="CDD" id="cd12054">
    <property type="entry name" value="SH3_CD2AP_2"/>
    <property type="match status" value="1"/>
</dbReference>
<evidence type="ECO:0000259" key="5">
    <source>
        <dbReference type="PROSITE" id="PS50002"/>
    </source>
</evidence>
<dbReference type="FunFam" id="2.30.30.40:FF:000072">
    <property type="entry name" value="Unconventional Myosin IB"/>
    <property type="match status" value="2"/>
</dbReference>
<dbReference type="CDD" id="cd12056">
    <property type="entry name" value="SH3_CD2AP_3"/>
    <property type="match status" value="1"/>
</dbReference>
<feature type="region of interest" description="Disordered" evidence="4">
    <location>
        <begin position="489"/>
        <end position="529"/>
    </location>
</feature>
<evidence type="ECO:0000313" key="7">
    <source>
        <dbReference type="RefSeq" id="XP_034282706.1"/>
    </source>
</evidence>
<dbReference type="PANTHER" id="PTHR14167:SF23">
    <property type="entry name" value="CD2-ASSOCIATED PROTEIN"/>
    <property type="match status" value="1"/>
</dbReference>
<keyword evidence="6" id="KW-1185">Reference proteome</keyword>